<dbReference type="SUPFAM" id="SSF46689">
    <property type="entry name" value="Homeodomain-like"/>
    <property type="match status" value="1"/>
</dbReference>
<protein>
    <submittedName>
        <fullName evidence="4">AcrR family transcriptional regulator</fullName>
    </submittedName>
</protein>
<dbReference type="PRINTS" id="PR00455">
    <property type="entry name" value="HTHTETR"/>
</dbReference>
<keyword evidence="1 2" id="KW-0238">DNA-binding</keyword>
<dbReference type="InterPro" id="IPR009057">
    <property type="entry name" value="Homeodomain-like_sf"/>
</dbReference>
<dbReference type="SUPFAM" id="SSF48498">
    <property type="entry name" value="Tetracyclin repressor-like, C-terminal domain"/>
    <property type="match status" value="1"/>
</dbReference>
<evidence type="ECO:0000256" key="2">
    <source>
        <dbReference type="PROSITE-ProRule" id="PRU00335"/>
    </source>
</evidence>
<dbReference type="EMBL" id="JACIDT010000003">
    <property type="protein sequence ID" value="MBB3925279.1"/>
    <property type="molecule type" value="Genomic_DNA"/>
</dbReference>
<evidence type="ECO:0000313" key="5">
    <source>
        <dbReference type="Proteomes" id="UP000571950"/>
    </source>
</evidence>
<accession>A0A7W6BFW2</accession>
<dbReference type="InterPro" id="IPR050109">
    <property type="entry name" value="HTH-type_TetR-like_transc_reg"/>
</dbReference>
<name>A0A7W6BFW2_9SPHN</name>
<dbReference type="Pfam" id="PF00440">
    <property type="entry name" value="TetR_N"/>
    <property type="match status" value="1"/>
</dbReference>
<dbReference type="PANTHER" id="PTHR30055:SF226">
    <property type="entry name" value="HTH-TYPE TRANSCRIPTIONAL REGULATOR PKSA"/>
    <property type="match status" value="1"/>
</dbReference>
<evidence type="ECO:0000259" key="3">
    <source>
        <dbReference type="PROSITE" id="PS50977"/>
    </source>
</evidence>
<sequence length="215" mass="23641">MTSPSRADSPRRLARYSGAENRDIILDAALEVFSLHGFSGASTRQIAAAAGIEPGHLAYYFPSKAKLWRSVIEAFARKGEVLLREALDGDALDRPEESVAAILPPFLRCFAENPRLTRLMLQEFSVSGERHDWVVASFGKPVWEILRPLFERLERRGLLSGASAPAAYFNLLGGALIAFGNRDLLIDLAGFDPTGEAETEAYIRLLMRPLLQGGI</sequence>
<dbReference type="Gene3D" id="1.10.357.10">
    <property type="entry name" value="Tetracycline Repressor, domain 2"/>
    <property type="match status" value="1"/>
</dbReference>
<dbReference type="AlphaFoldDB" id="A0A7W6BFW2"/>
<dbReference type="InterPro" id="IPR001647">
    <property type="entry name" value="HTH_TetR"/>
</dbReference>
<dbReference type="Proteomes" id="UP000571950">
    <property type="component" value="Unassembled WGS sequence"/>
</dbReference>
<reference evidence="4 5" key="1">
    <citation type="submission" date="2020-08" db="EMBL/GenBank/DDBJ databases">
        <title>Genomic Encyclopedia of Type Strains, Phase IV (KMG-IV): sequencing the most valuable type-strain genomes for metagenomic binning, comparative biology and taxonomic classification.</title>
        <authorList>
            <person name="Goeker M."/>
        </authorList>
    </citation>
    <scope>NUCLEOTIDE SEQUENCE [LARGE SCALE GENOMIC DNA]</scope>
    <source>
        <strain evidence="4 5">DSM 26189</strain>
    </source>
</reference>
<feature type="DNA-binding region" description="H-T-H motif" evidence="2">
    <location>
        <begin position="42"/>
        <end position="61"/>
    </location>
</feature>
<dbReference type="InterPro" id="IPR036271">
    <property type="entry name" value="Tet_transcr_reg_TetR-rel_C_sf"/>
</dbReference>
<proteinExistence type="predicted"/>
<keyword evidence="5" id="KW-1185">Reference proteome</keyword>
<dbReference type="GO" id="GO:0000976">
    <property type="term" value="F:transcription cis-regulatory region binding"/>
    <property type="evidence" value="ECO:0007669"/>
    <property type="project" value="TreeGrafter"/>
</dbReference>
<evidence type="ECO:0000256" key="1">
    <source>
        <dbReference type="ARBA" id="ARBA00023125"/>
    </source>
</evidence>
<comment type="caution">
    <text evidence="4">The sequence shown here is derived from an EMBL/GenBank/DDBJ whole genome shotgun (WGS) entry which is preliminary data.</text>
</comment>
<gene>
    <name evidence="4" type="ORF">GGR43_000992</name>
</gene>
<dbReference type="RefSeq" id="WP_188070860.1">
    <property type="nucleotide sequence ID" value="NZ_BSPS01000009.1"/>
</dbReference>
<organism evidence="4 5">
    <name type="scientific">Sphingobium jiangsuense</name>
    <dbReference type="NCBI Taxonomy" id="870476"/>
    <lineage>
        <taxon>Bacteria</taxon>
        <taxon>Pseudomonadati</taxon>
        <taxon>Pseudomonadota</taxon>
        <taxon>Alphaproteobacteria</taxon>
        <taxon>Sphingomonadales</taxon>
        <taxon>Sphingomonadaceae</taxon>
        <taxon>Sphingobium</taxon>
    </lineage>
</organism>
<evidence type="ECO:0000313" key="4">
    <source>
        <dbReference type="EMBL" id="MBB3925279.1"/>
    </source>
</evidence>
<dbReference type="PROSITE" id="PS50977">
    <property type="entry name" value="HTH_TETR_2"/>
    <property type="match status" value="1"/>
</dbReference>
<dbReference type="PANTHER" id="PTHR30055">
    <property type="entry name" value="HTH-TYPE TRANSCRIPTIONAL REGULATOR RUTR"/>
    <property type="match status" value="1"/>
</dbReference>
<feature type="domain" description="HTH tetR-type" evidence="3">
    <location>
        <begin position="19"/>
        <end position="79"/>
    </location>
</feature>
<dbReference type="GO" id="GO:0003700">
    <property type="term" value="F:DNA-binding transcription factor activity"/>
    <property type="evidence" value="ECO:0007669"/>
    <property type="project" value="TreeGrafter"/>
</dbReference>